<sequence>MLTRPTTEQVLVGIATELRDTIAPLVSDGPATVLLGQIDQILRGLAVRAAHEIAWMHEEADSIAAVTGTDVGWPASLHLDDVVAWYDSVSRVLSGALDEAFAAGDAARVAELKQLLDARSATEMRIVGGFELVGRG</sequence>
<proteinExistence type="predicted"/>
<dbReference type="AlphaFoldDB" id="A0A6J6BJH3"/>
<dbReference type="EMBL" id="CAEZSR010000003">
    <property type="protein sequence ID" value="CAB4539122.1"/>
    <property type="molecule type" value="Genomic_DNA"/>
</dbReference>
<accession>A0A6J6BJH3</accession>
<gene>
    <name evidence="1" type="ORF">UFOPK1493_00163</name>
</gene>
<evidence type="ECO:0000313" key="1">
    <source>
        <dbReference type="EMBL" id="CAB4539122.1"/>
    </source>
</evidence>
<name>A0A6J6BJH3_9ZZZZ</name>
<reference evidence="1" key="1">
    <citation type="submission" date="2020-05" db="EMBL/GenBank/DDBJ databases">
        <authorList>
            <person name="Chiriac C."/>
            <person name="Salcher M."/>
            <person name="Ghai R."/>
            <person name="Kavagutti S V."/>
        </authorList>
    </citation>
    <scope>NUCLEOTIDE SEQUENCE</scope>
</reference>
<protein>
    <submittedName>
        <fullName evidence="1">Unannotated protein</fullName>
    </submittedName>
</protein>
<organism evidence="1">
    <name type="scientific">freshwater metagenome</name>
    <dbReference type="NCBI Taxonomy" id="449393"/>
    <lineage>
        <taxon>unclassified sequences</taxon>
        <taxon>metagenomes</taxon>
        <taxon>ecological metagenomes</taxon>
    </lineage>
</organism>